<keyword evidence="2" id="KW-1185">Reference proteome</keyword>
<dbReference type="AlphaFoldDB" id="A0A5N5HQZ9"/>
<gene>
    <name evidence="1" type="ORF">D8674_034062</name>
</gene>
<proteinExistence type="predicted"/>
<dbReference type="EMBL" id="SMOL01000148">
    <property type="protein sequence ID" value="KAB2629267.1"/>
    <property type="molecule type" value="Genomic_DNA"/>
</dbReference>
<evidence type="ECO:0000313" key="1">
    <source>
        <dbReference type="EMBL" id="KAB2629267.1"/>
    </source>
</evidence>
<reference evidence="1 2" key="1">
    <citation type="submission" date="2019-09" db="EMBL/GenBank/DDBJ databases">
        <authorList>
            <person name="Ou C."/>
        </authorList>
    </citation>
    <scope>NUCLEOTIDE SEQUENCE [LARGE SCALE GENOMIC DNA]</scope>
    <source>
        <strain evidence="1">S2</strain>
        <tissue evidence="1">Leaf</tissue>
    </source>
</reference>
<accession>A0A5N5HQZ9</accession>
<protein>
    <submittedName>
        <fullName evidence="1">Uncharacterized protein</fullName>
    </submittedName>
</protein>
<evidence type="ECO:0000313" key="2">
    <source>
        <dbReference type="Proteomes" id="UP000327157"/>
    </source>
</evidence>
<comment type="caution">
    <text evidence="1">The sequence shown here is derived from an EMBL/GenBank/DDBJ whole genome shotgun (WGS) entry which is preliminary data.</text>
</comment>
<name>A0A5N5HQZ9_9ROSA</name>
<sequence>MVSSFLNPGFLPVHAHLTRLPAMDACILVAIESFEVSMCAVVREAMDSTRDTIHKAVNPVL</sequence>
<reference evidence="2" key="2">
    <citation type="submission" date="2019-10" db="EMBL/GenBank/DDBJ databases">
        <title>A de novo genome assembly of a pear dwarfing rootstock.</title>
        <authorList>
            <person name="Wang F."/>
            <person name="Wang J."/>
            <person name="Li S."/>
            <person name="Zhang Y."/>
            <person name="Fang M."/>
            <person name="Ma L."/>
            <person name="Zhao Y."/>
            <person name="Jiang S."/>
        </authorList>
    </citation>
    <scope>NUCLEOTIDE SEQUENCE [LARGE SCALE GENOMIC DNA]</scope>
</reference>
<dbReference type="Proteomes" id="UP000327157">
    <property type="component" value="Chromosome 8"/>
</dbReference>
<organism evidence="1 2">
    <name type="scientific">Pyrus ussuriensis x Pyrus communis</name>
    <dbReference type="NCBI Taxonomy" id="2448454"/>
    <lineage>
        <taxon>Eukaryota</taxon>
        <taxon>Viridiplantae</taxon>
        <taxon>Streptophyta</taxon>
        <taxon>Embryophyta</taxon>
        <taxon>Tracheophyta</taxon>
        <taxon>Spermatophyta</taxon>
        <taxon>Magnoliopsida</taxon>
        <taxon>eudicotyledons</taxon>
        <taxon>Gunneridae</taxon>
        <taxon>Pentapetalae</taxon>
        <taxon>rosids</taxon>
        <taxon>fabids</taxon>
        <taxon>Rosales</taxon>
        <taxon>Rosaceae</taxon>
        <taxon>Amygdaloideae</taxon>
        <taxon>Maleae</taxon>
        <taxon>Pyrus</taxon>
    </lineage>
</organism>
<reference evidence="1 2" key="3">
    <citation type="submission" date="2019-11" db="EMBL/GenBank/DDBJ databases">
        <title>A de novo genome assembly of a pear dwarfing rootstock.</title>
        <authorList>
            <person name="Wang F."/>
            <person name="Wang J."/>
            <person name="Li S."/>
            <person name="Zhang Y."/>
            <person name="Fang M."/>
            <person name="Ma L."/>
            <person name="Zhao Y."/>
            <person name="Jiang S."/>
        </authorList>
    </citation>
    <scope>NUCLEOTIDE SEQUENCE [LARGE SCALE GENOMIC DNA]</scope>
    <source>
        <strain evidence="1">S2</strain>
        <tissue evidence="1">Leaf</tissue>
    </source>
</reference>